<comment type="caution">
    <text evidence="1">The sequence shown here is derived from an EMBL/GenBank/DDBJ whole genome shotgun (WGS) entry which is preliminary data.</text>
</comment>
<dbReference type="EMBL" id="CAUOFW020005269">
    <property type="protein sequence ID" value="CAK9169242.1"/>
    <property type="molecule type" value="Genomic_DNA"/>
</dbReference>
<dbReference type="Proteomes" id="UP001642360">
    <property type="component" value="Unassembled WGS sequence"/>
</dbReference>
<protein>
    <submittedName>
        <fullName evidence="1">Uncharacterized protein</fullName>
    </submittedName>
</protein>
<evidence type="ECO:0000313" key="1">
    <source>
        <dbReference type="EMBL" id="CAK9169242.1"/>
    </source>
</evidence>
<name>A0ABC8TMF3_9AQUA</name>
<keyword evidence="2" id="KW-1185">Reference proteome</keyword>
<accession>A0ABC8TMF3</accession>
<sequence length="99" mass="11582">MQLPIYVVEWKRIASVDKVRLYRIWVPVLGLPNFLKVLCLIYKQLGLIIASFFSELLKWGKVYVCYPDLRRDFGSKLCGLQIQVALMLFDSLGKMFDLH</sequence>
<reference evidence="1 2" key="1">
    <citation type="submission" date="2024-02" db="EMBL/GenBank/DDBJ databases">
        <authorList>
            <person name="Vignale AGUSTIN F."/>
            <person name="Sosa J E."/>
            <person name="Modenutti C."/>
        </authorList>
    </citation>
    <scope>NUCLEOTIDE SEQUENCE [LARGE SCALE GENOMIC DNA]</scope>
</reference>
<gene>
    <name evidence="1" type="ORF">ILEXP_LOCUS38686</name>
</gene>
<proteinExistence type="predicted"/>
<evidence type="ECO:0000313" key="2">
    <source>
        <dbReference type="Proteomes" id="UP001642360"/>
    </source>
</evidence>
<organism evidence="1 2">
    <name type="scientific">Ilex paraguariensis</name>
    <name type="common">yerba mate</name>
    <dbReference type="NCBI Taxonomy" id="185542"/>
    <lineage>
        <taxon>Eukaryota</taxon>
        <taxon>Viridiplantae</taxon>
        <taxon>Streptophyta</taxon>
        <taxon>Embryophyta</taxon>
        <taxon>Tracheophyta</taxon>
        <taxon>Spermatophyta</taxon>
        <taxon>Magnoliopsida</taxon>
        <taxon>eudicotyledons</taxon>
        <taxon>Gunneridae</taxon>
        <taxon>Pentapetalae</taxon>
        <taxon>asterids</taxon>
        <taxon>campanulids</taxon>
        <taxon>Aquifoliales</taxon>
        <taxon>Aquifoliaceae</taxon>
        <taxon>Ilex</taxon>
    </lineage>
</organism>
<dbReference type="AlphaFoldDB" id="A0ABC8TMF3"/>